<keyword evidence="4" id="KW-1185">Reference proteome</keyword>
<feature type="transmembrane region" description="Helical" evidence="2">
    <location>
        <begin position="116"/>
        <end position="135"/>
    </location>
</feature>
<evidence type="ECO:0000313" key="3">
    <source>
        <dbReference type="EMBL" id="VFV32539.1"/>
    </source>
</evidence>
<keyword evidence="2" id="KW-1133">Transmembrane helix</keyword>
<protein>
    <submittedName>
        <fullName evidence="3">Uncharacterized protein</fullName>
    </submittedName>
</protein>
<evidence type="ECO:0000256" key="2">
    <source>
        <dbReference type="SAM" id="Phobius"/>
    </source>
</evidence>
<reference evidence="3 4" key="1">
    <citation type="submission" date="2019-01" db="EMBL/GenBank/DDBJ databases">
        <authorList>
            <person name="Alioto T."/>
            <person name="Alioto T."/>
        </authorList>
    </citation>
    <scope>NUCLEOTIDE SEQUENCE [LARGE SCALE GENOMIC DNA]</scope>
</reference>
<evidence type="ECO:0000256" key="1">
    <source>
        <dbReference type="SAM" id="MobiDB-lite"/>
    </source>
</evidence>
<keyword evidence="2" id="KW-0812">Transmembrane</keyword>
<dbReference type="EMBL" id="CAAGRJ010017040">
    <property type="protein sequence ID" value="VFV32539.1"/>
    <property type="molecule type" value="Genomic_DNA"/>
</dbReference>
<dbReference type="AlphaFoldDB" id="A0A485NK14"/>
<name>A0A485NK14_LYNPA</name>
<accession>A0A485NK14</accession>
<organism evidence="3 4">
    <name type="scientific">Lynx pardinus</name>
    <name type="common">Iberian lynx</name>
    <name type="synonym">Felis pardina</name>
    <dbReference type="NCBI Taxonomy" id="191816"/>
    <lineage>
        <taxon>Eukaryota</taxon>
        <taxon>Metazoa</taxon>
        <taxon>Chordata</taxon>
        <taxon>Craniata</taxon>
        <taxon>Vertebrata</taxon>
        <taxon>Euteleostomi</taxon>
        <taxon>Mammalia</taxon>
        <taxon>Eutheria</taxon>
        <taxon>Laurasiatheria</taxon>
        <taxon>Carnivora</taxon>
        <taxon>Feliformia</taxon>
        <taxon>Felidae</taxon>
        <taxon>Felinae</taxon>
        <taxon>Lynx</taxon>
    </lineage>
</organism>
<evidence type="ECO:0000313" key="4">
    <source>
        <dbReference type="Proteomes" id="UP000386466"/>
    </source>
</evidence>
<feature type="transmembrane region" description="Helical" evidence="2">
    <location>
        <begin position="155"/>
        <end position="175"/>
    </location>
</feature>
<gene>
    <name evidence="3" type="ORF">LYPA_23C019439</name>
</gene>
<feature type="region of interest" description="Disordered" evidence="1">
    <location>
        <begin position="75"/>
        <end position="97"/>
    </location>
</feature>
<keyword evidence="2" id="KW-0472">Membrane</keyword>
<proteinExistence type="predicted"/>
<sequence>MHLRGPFGLSLILSITPKSKENVHASLLVMLQRNWERCGITLTQMTSSLTKAAELKETYEKGIVAYGAKGKPDAAKKKKKGVVKAEKKQEKERRKTRKMKRLKRRRKMKKMKMKKITMDKLVLAQIFFWSIQYVTPLYITPFKEKKIEMYGCVRFAFKLYSVFFCVVITLPNVYLDSPVLVLFSVATNLAWDNVGVGNWHENLKQVLIGAQNKLVVYGDEGFFHLHLSLMQFTQNN</sequence>
<dbReference type="Proteomes" id="UP000386466">
    <property type="component" value="Unassembled WGS sequence"/>
</dbReference>
<feature type="compositionally biased region" description="Basic and acidic residues" evidence="1">
    <location>
        <begin position="83"/>
        <end position="93"/>
    </location>
</feature>